<dbReference type="RefSeq" id="WP_032123294.1">
    <property type="nucleotide sequence ID" value="NZ_JAHLQL010000010.1"/>
</dbReference>
<dbReference type="Gene3D" id="1.10.3210.10">
    <property type="entry name" value="Hypothetical protein af1432"/>
    <property type="match status" value="1"/>
</dbReference>
<keyword evidence="3" id="KW-1185">Reference proteome</keyword>
<gene>
    <name evidence="2" type="ORF">KQI89_16765</name>
</gene>
<dbReference type="Proteomes" id="UP000736583">
    <property type="component" value="Unassembled WGS sequence"/>
</dbReference>
<evidence type="ECO:0000313" key="3">
    <source>
        <dbReference type="Proteomes" id="UP000736583"/>
    </source>
</evidence>
<evidence type="ECO:0000259" key="1">
    <source>
        <dbReference type="Pfam" id="PF01966"/>
    </source>
</evidence>
<sequence length="169" mass="20325">MFYRLKQFLWDITSPFKPIDDEFLNKYLDKKELEVFNELKPAEKHHCIRVAKDALNYINKENIKDTELDQCWFMKICLLHDIGKKFGSLSVIDRSLLVLINKVLKGNMCKYNSSKKVDLYYNHPIKGYIYLKSLNKYDDRFLYIIKNHHNYDIKGDKLLDILIYYDNLN</sequence>
<protein>
    <submittedName>
        <fullName evidence="2">HD domain-containing protein</fullName>
    </submittedName>
</protein>
<feature type="domain" description="HD" evidence="1">
    <location>
        <begin position="45"/>
        <end position="153"/>
    </location>
</feature>
<dbReference type="InterPro" id="IPR006674">
    <property type="entry name" value="HD_domain"/>
</dbReference>
<dbReference type="SUPFAM" id="SSF109604">
    <property type="entry name" value="HD-domain/PDEase-like"/>
    <property type="match status" value="1"/>
</dbReference>
<reference evidence="2 3" key="1">
    <citation type="submission" date="2021-06" db="EMBL/GenBank/DDBJ databases">
        <authorList>
            <person name="Sun Q."/>
            <person name="Li D."/>
        </authorList>
    </citation>
    <scope>NUCLEOTIDE SEQUENCE [LARGE SCALE GENOMIC DNA]</scope>
    <source>
        <strain evidence="2 3">MSJ-4</strain>
    </source>
</reference>
<proteinExistence type="predicted"/>
<accession>A0ABS6F4F3</accession>
<dbReference type="Pfam" id="PF01966">
    <property type="entry name" value="HD"/>
    <property type="match status" value="1"/>
</dbReference>
<evidence type="ECO:0000313" key="2">
    <source>
        <dbReference type="EMBL" id="MBU5593397.1"/>
    </source>
</evidence>
<comment type="caution">
    <text evidence="2">The sequence shown here is derived from an EMBL/GenBank/DDBJ whole genome shotgun (WGS) entry which is preliminary data.</text>
</comment>
<dbReference type="EMBL" id="JAHLQL010000010">
    <property type="protein sequence ID" value="MBU5593397.1"/>
    <property type="molecule type" value="Genomic_DNA"/>
</dbReference>
<name>A0ABS6F4F3_9CLOT</name>
<organism evidence="2 3">
    <name type="scientific">Clostridium simiarum</name>
    <dbReference type="NCBI Taxonomy" id="2841506"/>
    <lineage>
        <taxon>Bacteria</taxon>
        <taxon>Bacillati</taxon>
        <taxon>Bacillota</taxon>
        <taxon>Clostridia</taxon>
        <taxon>Eubacteriales</taxon>
        <taxon>Clostridiaceae</taxon>
        <taxon>Clostridium</taxon>
    </lineage>
</organism>